<reference evidence="6" key="1">
    <citation type="submission" date="2017-06" db="EMBL/GenBank/DDBJ databases">
        <title>Genome analysis of Fimbriiglobus ruber SP5, the first member of the order Planctomycetales with confirmed chitinolytic capability.</title>
        <authorList>
            <person name="Ravin N.V."/>
            <person name="Rakitin A.L."/>
            <person name="Ivanova A.A."/>
            <person name="Beletsky A.V."/>
            <person name="Kulichevskaya I.S."/>
            <person name="Mardanov A.V."/>
            <person name="Dedysh S.N."/>
        </authorList>
    </citation>
    <scope>NUCLEOTIDE SEQUENCE [LARGE SCALE GENOMIC DNA]</scope>
    <source>
        <strain evidence="6">SP5</strain>
    </source>
</reference>
<organism evidence="5 6">
    <name type="scientific">Fimbriiglobus ruber</name>
    <dbReference type="NCBI Taxonomy" id="1908690"/>
    <lineage>
        <taxon>Bacteria</taxon>
        <taxon>Pseudomonadati</taxon>
        <taxon>Planctomycetota</taxon>
        <taxon>Planctomycetia</taxon>
        <taxon>Gemmatales</taxon>
        <taxon>Gemmataceae</taxon>
        <taxon>Fimbriiglobus</taxon>
    </lineage>
</organism>
<dbReference type="NCBIfam" id="NF005589">
    <property type="entry name" value="PRK07314.1"/>
    <property type="match status" value="1"/>
</dbReference>
<evidence type="ECO:0000256" key="2">
    <source>
        <dbReference type="ARBA" id="ARBA00022679"/>
    </source>
</evidence>
<name>A0A225DPG5_9BACT</name>
<dbReference type="GO" id="GO:0004315">
    <property type="term" value="F:3-oxoacyl-[acyl-carrier-protein] synthase activity"/>
    <property type="evidence" value="ECO:0007669"/>
    <property type="project" value="TreeGrafter"/>
</dbReference>
<dbReference type="PANTHER" id="PTHR11712">
    <property type="entry name" value="POLYKETIDE SYNTHASE-RELATED"/>
    <property type="match status" value="1"/>
</dbReference>
<gene>
    <name evidence="5" type="ORF">FRUB_07177</name>
</gene>
<comment type="similarity">
    <text evidence="1 3">Belongs to the thiolase-like superfamily. Beta-ketoacyl-ACP synthases family.</text>
</comment>
<evidence type="ECO:0000256" key="1">
    <source>
        <dbReference type="ARBA" id="ARBA00008467"/>
    </source>
</evidence>
<accession>A0A225DPG5</accession>
<dbReference type="InterPro" id="IPR014030">
    <property type="entry name" value="Ketoacyl_synth_N"/>
</dbReference>
<dbReference type="Gene3D" id="3.40.47.10">
    <property type="match status" value="1"/>
</dbReference>
<dbReference type="PANTHER" id="PTHR11712:SF336">
    <property type="entry name" value="3-OXOACYL-[ACYL-CARRIER-PROTEIN] SYNTHASE, MITOCHONDRIAL"/>
    <property type="match status" value="1"/>
</dbReference>
<dbReference type="SUPFAM" id="SSF53901">
    <property type="entry name" value="Thiolase-like"/>
    <property type="match status" value="2"/>
</dbReference>
<dbReference type="InterPro" id="IPR016039">
    <property type="entry name" value="Thiolase-like"/>
</dbReference>
<dbReference type="Proteomes" id="UP000214646">
    <property type="component" value="Unassembled WGS sequence"/>
</dbReference>
<dbReference type="EMBL" id="NIDE01000014">
    <property type="protein sequence ID" value="OWK38057.1"/>
    <property type="molecule type" value="Genomic_DNA"/>
</dbReference>
<keyword evidence="6" id="KW-1185">Reference proteome</keyword>
<dbReference type="Pfam" id="PF02801">
    <property type="entry name" value="Ketoacyl-synt_C"/>
    <property type="match status" value="1"/>
</dbReference>
<dbReference type="AlphaFoldDB" id="A0A225DPG5"/>
<sequence length="431" mass="45370">MAIMRRVVVTGIGVVASNGIGRSEFWSACVNGVSGIRPIRSFDASKHPVRMAGEVHEFDPSPYVPEAGKKSLKVMGRAARFGVGAAGLAVIDSGLDMTAENHERVGVVMGTGMVPVDLAELGPILSRSLSENGEFDPTKLPAARDSSPLFPLWLLKHLPNMVAAHVSMAFNAQGPNNTIVTACVAGTQAIGEAFRLVAHDEADVMLAGGADSRIDPLLLLGYSSLGTLTTADRPADELSRPFDRLRDGFVISEGAAVLMLEEYERAKARGAEIYAEVLGFGSSFDAYSVTKPDPQGRGGARAISSALHEARIDHRDVGYINAHGTSTRLNDMMETAAVKRVFGNRASELKLSSIKSMIGHSIGAAGAIEAAALSMSLKTQVLPPTINLTHPDPACDLDYVPNTARETPVKYGLSTSFGFGGQNGALVMAAA</sequence>
<comment type="caution">
    <text evidence="5">The sequence shown here is derived from an EMBL/GenBank/DDBJ whole genome shotgun (WGS) entry which is preliminary data.</text>
</comment>
<evidence type="ECO:0000313" key="5">
    <source>
        <dbReference type="EMBL" id="OWK38057.1"/>
    </source>
</evidence>
<dbReference type="GO" id="GO:0006633">
    <property type="term" value="P:fatty acid biosynthetic process"/>
    <property type="evidence" value="ECO:0007669"/>
    <property type="project" value="TreeGrafter"/>
</dbReference>
<dbReference type="InterPro" id="IPR014031">
    <property type="entry name" value="Ketoacyl_synth_C"/>
</dbReference>
<dbReference type="PROSITE" id="PS52004">
    <property type="entry name" value="KS3_2"/>
    <property type="match status" value="1"/>
</dbReference>
<dbReference type="InterPro" id="IPR020841">
    <property type="entry name" value="PKS_Beta-ketoAc_synthase_dom"/>
</dbReference>
<keyword evidence="2 3" id="KW-0808">Transferase</keyword>
<evidence type="ECO:0000259" key="4">
    <source>
        <dbReference type="PROSITE" id="PS52004"/>
    </source>
</evidence>
<evidence type="ECO:0000313" key="6">
    <source>
        <dbReference type="Proteomes" id="UP000214646"/>
    </source>
</evidence>
<proteinExistence type="inferred from homology"/>
<feature type="domain" description="Ketosynthase family 3 (KS3)" evidence="4">
    <location>
        <begin position="4"/>
        <end position="430"/>
    </location>
</feature>
<dbReference type="SMART" id="SM00825">
    <property type="entry name" value="PKS_KS"/>
    <property type="match status" value="1"/>
</dbReference>
<dbReference type="CDD" id="cd00834">
    <property type="entry name" value="KAS_I_II"/>
    <property type="match status" value="1"/>
</dbReference>
<evidence type="ECO:0000256" key="3">
    <source>
        <dbReference type="RuleBase" id="RU003694"/>
    </source>
</evidence>
<dbReference type="InterPro" id="IPR000794">
    <property type="entry name" value="Beta-ketoacyl_synthase"/>
</dbReference>
<dbReference type="Pfam" id="PF00109">
    <property type="entry name" value="ketoacyl-synt"/>
    <property type="match status" value="1"/>
</dbReference>
<protein>
    <submittedName>
        <fullName evidence="5">3-oxoacyl-[acyl-carrier-protein] synthase, KASII</fullName>
    </submittedName>
</protein>